<protein>
    <submittedName>
        <fullName evidence="8">MFS transporter</fullName>
    </submittedName>
</protein>
<keyword evidence="4 6" id="KW-0472">Membrane</keyword>
<accession>A0A7K3TKL2</accession>
<keyword evidence="2 6" id="KW-0812">Transmembrane</keyword>
<reference evidence="8 9" key="1">
    <citation type="submission" date="2019-10" db="EMBL/GenBank/DDBJ databases">
        <title>Bifidobacterium from non-human primates.</title>
        <authorList>
            <person name="Modesto M."/>
        </authorList>
    </citation>
    <scope>NUCLEOTIDE SEQUENCE [LARGE SCALE GENOMIC DNA]</scope>
    <source>
        <strain evidence="8 9">TREC</strain>
    </source>
</reference>
<feature type="transmembrane region" description="Helical" evidence="6">
    <location>
        <begin position="417"/>
        <end position="438"/>
    </location>
</feature>
<feature type="transmembrane region" description="Helical" evidence="6">
    <location>
        <begin position="298"/>
        <end position="317"/>
    </location>
</feature>
<feature type="transmembrane region" description="Helical" evidence="6">
    <location>
        <begin position="354"/>
        <end position="371"/>
    </location>
</feature>
<dbReference type="PANTHER" id="PTHR23528">
    <property type="match status" value="1"/>
</dbReference>
<dbReference type="GO" id="GO:0022857">
    <property type="term" value="F:transmembrane transporter activity"/>
    <property type="evidence" value="ECO:0007669"/>
    <property type="project" value="InterPro"/>
</dbReference>
<comment type="caution">
    <text evidence="8">The sequence shown here is derived from an EMBL/GenBank/DDBJ whole genome shotgun (WGS) entry which is preliminary data.</text>
</comment>
<proteinExistence type="predicted"/>
<dbReference type="PROSITE" id="PS50850">
    <property type="entry name" value="MFS"/>
    <property type="match status" value="1"/>
</dbReference>
<dbReference type="InterPro" id="IPR011701">
    <property type="entry name" value="MFS"/>
</dbReference>
<dbReference type="Pfam" id="PF07690">
    <property type="entry name" value="MFS_1"/>
    <property type="match status" value="1"/>
</dbReference>
<dbReference type="SUPFAM" id="SSF103473">
    <property type="entry name" value="MFS general substrate transporter"/>
    <property type="match status" value="1"/>
</dbReference>
<dbReference type="GO" id="GO:0005886">
    <property type="term" value="C:plasma membrane"/>
    <property type="evidence" value="ECO:0007669"/>
    <property type="project" value="UniProtKB-SubCell"/>
</dbReference>
<feature type="transmembrane region" description="Helical" evidence="6">
    <location>
        <begin position="204"/>
        <end position="226"/>
    </location>
</feature>
<evidence type="ECO:0000256" key="4">
    <source>
        <dbReference type="ARBA" id="ARBA00023136"/>
    </source>
</evidence>
<name>A0A7K3TKL2_9BIFI</name>
<gene>
    <name evidence="8" type="ORF">GFD22_07445</name>
</gene>
<feature type="compositionally biased region" description="Basic and acidic residues" evidence="5">
    <location>
        <begin position="1"/>
        <end position="13"/>
    </location>
</feature>
<dbReference type="Gene3D" id="1.20.1250.20">
    <property type="entry name" value="MFS general substrate transporter like domains"/>
    <property type="match status" value="2"/>
</dbReference>
<dbReference type="PANTHER" id="PTHR23528:SF1">
    <property type="entry name" value="MAJOR FACILITATOR SUPERFAMILY (MFS) PROFILE DOMAIN-CONTAINING PROTEIN"/>
    <property type="match status" value="1"/>
</dbReference>
<feature type="transmembrane region" description="Helical" evidence="6">
    <location>
        <begin position="391"/>
        <end position="411"/>
    </location>
</feature>
<dbReference type="InterPro" id="IPR036259">
    <property type="entry name" value="MFS_trans_sf"/>
</dbReference>
<keyword evidence="3 6" id="KW-1133">Transmembrane helix</keyword>
<feature type="transmembrane region" description="Helical" evidence="6">
    <location>
        <begin position="118"/>
        <end position="151"/>
    </location>
</feature>
<feature type="transmembrane region" description="Helical" evidence="6">
    <location>
        <begin position="46"/>
        <end position="64"/>
    </location>
</feature>
<feature type="transmembrane region" description="Helical" evidence="6">
    <location>
        <begin position="329"/>
        <end position="348"/>
    </location>
</feature>
<evidence type="ECO:0000313" key="8">
    <source>
        <dbReference type="EMBL" id="NEG78803.1"/>
    </source>
</evidence>
<evidence type="ECO:0000256" key="1">
    <source>
        <dbReference type="ARBA" id="ARBA00004651"/>
    </source>
</evidence>
<evidence type="ECO:0000256" key="3">
    <source>
        <dbReference type="ARBA" id="ARBA00022989"/>
    </source>
</evidence>
<dbReference type="EMBL" id="WHZY01000010">
    <property type="protein sequence ID" value="NEG78803.1"/>
    <property type="molecule type" value="Genomic_DNA"/>
</dbReference>
<evidence type="ECO:0000313" key="9">
    <source>
        <dbReference type="Proteomes" id="UP000469763"/>
    </source>
</evidence>
<feature type="transmembrane region" description="Helical" evidence="6">
    <location>
        <begin position="84"/>
        <end position="106"/>
    </location>
</feature>
<evidence type="ECO:0000256" key="2">
    <source>
        <dbReference type="ARBA" id="ARBA00022692"/>
    </source>
</evidence>
<organism evidence="8 9">
    <name type="scientific">Bifidobacterium avesanii</name>
    <dbReference type="NCBI Taxonomy" id="1798157"/>
    <lineage>
        <taxon>Bacteria</taxon>
        <taxon>Bacillati</taxon>
        <taxon>Actinomycetota</taxon>
        <taxon>Actinomycetes</taxon>
        <taxon>Bifidobacteriales</taxon>
        <taxon>Bifidobacteriaceae</taxon>
        <taxon>Bifidobacterium</taxon>
    </lineage>
</organism>
<evidence type="ECO:0000259" key="7">
    <source>
        <dbReference type="PROSITE" id="PS50850"/>
    </source>
</evidence>
<sequence length="442" mass="47174">MRSESWQRPDVRKRTMRGATMTSNEASGSAIVGVTNEQQPKFPWRAGVGLLLGGAGWFWGFQALNAVLLPAKIQMIDPVNKVSIVAMVSTVTMLISLVAGIVGGALSDRTRSRFGARTPWIVGGVVFGTVMLVLFITFSNLVAVLIVWWLYSATYNAMLAAGCAWQPDQVAPRWRGTASSMYGMGHQAALLGAQVIAAQFVTNITMGVLISLVIFDVLSLAAVIVNQEKSNKDVPRHQVAGSLFEGFKDFLPPAHAGRDYWLAALARFLWMMPGGIGTYRLYTLTDYMGQPAKEAGQWMSLMSTIGLIAAVSFCAIAGPISDRVHSVKIPLAVAIFTVGLPCWLPFFVPTPVAYTVYVGVSSIGSGIFSALDQTIMTSVLPDPKTQAKDLAFLNSCGVLGNLGAPLLAGAVVSAFGYAGLFPMGFAILTLASVCVFCIKSIK</sequence>
<keyword evidence="9" id="KW-1185">Reference proteome</keyword>
<dbReference type="InterPro" id="IPR020846">
    <property type="entry name" value="MFS_dom"/>
</dbReference>
<comment type="subcellular location">
    <subcellularLocation>
        <location evidence="1">Cell membrane</location>
        <topology evidence="1">Multi-pass membrane protein</topology>
    </subcellularLocation>
</comment>
<dbReference type="AlphaFoldDB" id="A0A7K3TKL2"/>
<dbReference type="Proteomes" id="UP000469763">
    <property type="component" value="Unassembled WGS sequence"/>
</dbReference>
<feature type="region of interest" description="Disordered" evidence="5">
    <location>
        <begin position="1"/>
        <end position="25"/>
    </location>
</feature>
<dbReference type="OrthoDB" id="7584869at2"/>
<evidence type="ECO:0000256" key="5">
    <source>
        <dbReference type="SAM" id="MobiDB-lite"/>
    </source>
</evidence>
<feature type="transmembrane region" description="Helical" evidence="6">
    <location>
        <begin position="260"/>
        <end position="278"/>
    </location>
</feature>
<feature type="domain" description="Major facilitator superfamily (MFS) profile" evidence="7">
    <location>
        <begin position="259"/>
        <end position="442"/>
    </location>
</feature>
<evidence type="ECO:0000256" key="6">
    <source>
        <dbReference type="SAM" id="Phobius"/>
    </source>
</evidence>